<reference evidence="3" key="1">
    <citation type="submission" date="2024-07" db="EMBL/GenBank/DDBJ databases">
        <authorList>
            <person name="Yu S.T."/>
        </authorList>
    </citation>
    <scope>NUCLEOTIDE SEQUENCE</scope>
    <source>
        <strain evidence="3">R21</strain>
    </source>
</reference>
<keyword evidence="1" id="KW-0677">Repeat</keyword>
<evidence type="ECO:0000256" key="1">
    <source>
        <dbReference type="ARBA" id="ARBA00022737"/>
    </source>
</evidence>
<evidence type="ECO:0000313" key="3">
    <source>
        <dbReference type="EMBL" id="XDQ26562.1"/>
    </source>
</evidence>
<sequence length="1086" mass="114601">MSAKGARGVQIGSGNVQFNVFAPVFPAALSAYRRQVELIAPEALLDRDAELAQLADFCTCLDDRDYLWLRGRAWTGKTALMSWLVLNPPPGTCVVSFFITARLAAQNDREAFLDVVIEQLATLLGEPAPYVTPAARPAHLWALLYAAATACERQGRRLVLVVDGLDEDSGAGTQSIAALLPARPPAGMRVVVAGRRDHPVPEDVPDGHPLRNPSVQRLLEASSHAGAVRNDAERELERLLGGTAADQDLPALVAVAGGGLSGQDLAELTGRRAAEVEEFLRVAAGNTIARRPAYGWAGAAADVYVLGHEELQLDVLRRLSAPRVTEYRERLHAWADRYREEKWPAGTPEYLLRGYFRLLGADGDLDRMTGLALDRARHARLLEASGADTAALAEIGAAQDALHSGDRPDLRTLTLLAVRRDHLSGRNRDIPTSLPAVWALLGQPLRAEALARSIPRPWLRVSALTSLSGVLAERGRGHGTQDLAGGSVLGAREVAEEAEAVARAITDPGWQCQALAEAAGALTGAGEADRAAQLAEDAVVVARTITSPYVQAASLTEVAGTLAGTVGAHRAQDIVREAVAVARIEEFPDLREAALAKADLALAVLRGEDPGPAETRADRATIEIQAINDLERRDMEAAMLATAAVRVGELDRALALAETVAEPWERAGALVTVVGAMARAGNVDRALATARTITVPSEQAQALADVAEAVARAGDAGRAQDLAFEAEALARSGTDTSERQAALAKALARVGDVRRAAAVARTVTDPPTRDRTMAEVARALARAGNIRRAVAVARTITDGWVAPEIWAAMAVALARAGDPDGAETVARAIDHRWTQHRLSALAGVVAEAARTGRTEQAAALAQEGLDLARTVGHNGLRAQALLKAAEMAAATGDADLAEELIEEAETMVWEVANPYSRALEFASLAKALVEAGDVERGAYLARFAVAEARNLTDPGEHARALADAAGALAVAGAVEPARELAQEAVAVTRTFTDPRERESALAERAELMARVGDADRALAVARTVTAPERQAQALAGVARHVGTARACALIAEALRLGEWHTAVDALADVAPDVLALVADELILERP</sequence>
<accession>A0AB39P7W5</accession>
<organism evidence="3">
    <name type="scientific">Streptomyces sp. R21</name>
    <dbReference type="NCBI Taxonomy" id="3238627"/>
    <lineage>
        <taxon>Bacteria</taxon>
        <taxon>Bacillati</taxon>
        <taxon>Actinomycetota</taxon>
        <taxon>Actinomycetes</taxon>
        <taxon>Kitasatosporales</taxon>
        <taxon>Streptomycetaceae</taxon>
        <taxon>Streptomyces</taxon>
    </lineage>
</organism>
<protein>
    <recommendedName>
        <fullName evidence="2">Nephrocystin 3-like N-terminal domain-containing protein</fullName>
    </recommendedName>
</protein>
<dbReference type="AlphaFoldDB" id="A0AB39P7W5"/>
<dbReference type="EMBL" id="CP163435">
    <property type="protein sequence ID" value="XDQ26562.1"/>
    <property type="molecule type" value="Genomic_DNA"/>
</dbReference>
<dbReference type="RefSeq" id="WP_369233843.1">
    <property type="nucleotide sequence ID" value="NZ_CP163435.1"/>
</dbReference>
<proteinExistence type="predicted"/>
<name>A0AB39P7W5_9ACTN</name>
<gene>
    <name evidence="3" type="ORF">AB5J56_18435</name>
</gene>
<dbReference type="Pfam" id="PF24883">
    <property type="entry name" value="NPHP3_N"/>
    <property type="match status" value="1"/>
</dbReference>
<feature type="domain" description="Nephrocystin 3-like N-terminal" evidence="2">
    <location>
        <begin position="58"/>
        <end position="170"/>
    </location>
</feature>
<dbReference type="Gene3D" id="1.25.40.10">
    <property type="entry name" value="Tetratricopeptide repeat domain"/>
    <property type="match status" value="4"/>
</dbReference>
<dbReference type="SUPFAM" id="SSF48452">
    <property type="entry name" value="TPR-like"/>
    <property type="match status" value="1"/>
</dbReference>
<dbReference type="InterPro" id="IPR056884">
    <property type="entry name" value="NPHP3-like_N"/>
</dbReference>
<dbReference type="InterPro" id="IPR011990">
    <property type="entry name" value="TPR-like_helical_dom_sf"/>
</dbReference>
<evidence type="ECO:0000259" key="2">
    <source>
        <dbReference type="Pfam" id="PF24883"/>
    </source>
</evidence>